<dbReference type="PROSITE" id="PS51257">
    <property type="entry name" value="PROKAR_LIPOPROTEIN"/>
    <property type="match status" value="1"/>
</dbReference>
<keyword evidence="1" id="KW-0732">Signal</keyword>
<protein>
    <recommendedName>
        <fullName evidence="4">Lipoprotein</fullName>
    </recommendedName>
</protein>
<feature type="signal peptide" evidence="1">
    <location>
        <begin position="1"/>
        <end position="28"/>
    </location>
</feature>
<evidence type="ECO:0000313" key="3">
    <source>
        <dbReference type="Proteomes" id="UP000271339"/>
    </source>
</evidence>
<sequence>MKLFSPKLNLSCLLILCASLLISCTDFATDDRKSVQLILKKDDKTYLFSRLGTMITNNKLDKNESPTTVQSTSIVVKENQLYTEPQHIKSIANLISGNYVIHDHQEKIFDGYISDGKHKVYNKKYVNEHSEKFGEMISIANIYLTDTDQTRKYHISWQRSPNQIPITNCIEMALWVDKSYKPGERTTARDNFIMINLNDLVEFYNSNVKLDYVEEDKVLYFIVD</sequence>
<keyword evidence="3" id="KW-1185">Reference proteome</keyword>
<reference evidence="2 3" key="1">
    <citation type="submission" date="2018-10" db="EMBL/GenBank/DDBJ databases">
        <title>Genomic Encyclopedia of Archaeal and Bacterial Type Strains, Phase II (KMG-II): from individual species to whole genera.</title>
        <authorList>
            <person name="Goeker M."/>
        </authorList>
    </citation>
    <scope>NUCLEOTIDE SEQUENCE [LARGE SCALE GENOMIC DNA]</scope>
    <source>
        <strain evidence="2 3">DSM 23424</strain>
    </source>
</reference>
<organism evidence="2 3">
    <name type="scientific">Ulvibacter antarcticus</name>
    <dbReference type="NCBI Taxonomy" id="442714"/>
    <lineage>
        <taxon>Bacteria</taxon>
        <taxon>Pseudomonadati</taxon>
        <taxon>Bacteroidota</taxon>
        <taxon>Flavobacteriia</taxon>
        <taxon>Flavobacteriales</taxon>
        <taxon>Flavobacteriaceae</taxon>
        <taxon>Ulvibacter</taxon>
    </lineage>
</organism>
<gene>
    <name evidence="2" type="ORF">BXY75_1660</name>
</gene>
<name>A0A3L9Z084_9FLAO</name>
<dbReference type="AlphaFoldDB" id="A0A3L9Z084"/>
<feature type="chain" id="PRO_5018227347" description="Lipoprotein" evidence="1">
    <location>
        <begin position="29"/>
        <end position="224"/>
    </location>
</feature>
<accession>A0A3L9Z084</accession>
<comment type="caution">
    <text evidence="2">The sequence shown here is derived from an EMBL/GenBank/DDBJ whole genome shotgun (WGS) entry which is preliminary data.</text>
</comment>
<evidence type="ECO:0000256" key="1">
    <source>
        <dbReference type="SAM" id="SignalP"/>
    </source>
</evidence>
<evidence type="ECO:0008006" key="4">
    <source>
        <dbReference type="Google" id="ProtNLM"/>
    </source>
</evidence>
<dbReference type="Proteomes" id="UP000271339">
    <property type="component" value="Unassembled WGS sequence"/>
</dbReference>
<dbReference type="EMBL" id="REFC01000012">
    <property type="protein sequence ID" value="RMA64779.1"/>
    <property type="molecule type" value="Genomic_DNA"/>
</dbReference>
<evidence type="ECO:0000313" key="2">
    <source>
        <dbReference type="EMBL" id="RMA64779.1"/>
    </source>
</evidence>
<proteinExistence type="predicted"/>